<feature type="active site" evidence="1">
    <location>
        <position position="398"/>
    </location>
</feature>
<organism evidence="3 4">
    <name type="scientific">Sinanodonta woodiana</name>
    <name type="common">Chinese pond mussel</name>
    <name type="synonym">Anodonta woodiana</name>
    <dbReference type="NCBI Taxonomy" id="1069815"/>
    <lineage>
        <taxon>Eukaryota</taxon>
        <taxon>Metazoa</taxon>
        <taxon>Spiralia</taxon>
        <taxon>Lophotrochozoa</taxon>
        <taxon>Mollusca</taxon>
        <taxon>Bivalvia</taxon>
        <taxon>Autobranchia</taxon>
        <taxon>Heteroconchia</taxon>
        <taxon>Palaeoheterodonta</taxon>
        <taxon>Unionida</taxon>
        <taxon>Unionoidea</taxon>
        <taxon>Unionidae</taxon>
        <taxon>Unioninae</taxon>
        <taxon>Sinanodonta</taxon>
    </lineage>
</organism>
<feature type="binding site" evidence="1">
    <location>
        <position position="397"/>
    </location>
    <ligand>
        <name>Zn(2+)</name>
        <dbReference type="ChEBI" id="CHEBI:29105"/>
        <note>catalytic</note>
    </ligand>
</feature>
<dbReference type="PROSITE" id="PS50215">
    <property type="entry name" value="ADAM_MEPRO"/>
    <property type="match status" value="1"/>
</dbReference>
<dbReference type="PANTHER" id="PTHR11905">
    <property type="entry name" value="ADAM A DISINTEGRIN AND METALLOPROTEASE DOMAIN"/>
    <property type="match status" value="1"/>
</dbReference>
<evidence type="ECO:0000256" key="1">
    <source>
        <dbReference type="PROSITE-ProRule" id="PRU00276"/>
    </source>
</evidence>
<name>A0ABD3Y0X6_SINWO</name>
<dbReference type="SUPFAM" id="SSF55486">
    <property type="entry name" value="Metalloproteases ('zincins'), catalytic domain"/>
    <property type="match status" value="1"/>
</dbReference>
<keyword evidence="1" id="KW-0862">Zinc</keyword>
<evidence type="ECO:0000313" key="3">
    <source>
        <dbReference type="EMBL" id="KAL3892124.1"/>
    </source>
</evidence>
<feature type="binding site" evidence="1">
    <location>
        <position position="407"/>
    </location>
    <ligand>
        <name>Zn(2+)</name>
        <dbReference type="ChEBI" id="CHEBI:29105"/>
        <note>catalytic</note>
    </ligand>
</feature>
<protein>
    <recommendedName>
        <fullName evidence="2">Peptidase M12B domain-containing protein</fullName>
    </recommendedName>
</protein>
<dbReference type="Proteomes" id="UP001634394">
    <property type="component" value="Unassembled WGS sequence"/>
</dbReference>
<evidence type="ECO:0000313" key="4">
    <source>
        <dbReference type="Proteomes" id="UP001634394"/>
    </source>
</evidence>
<keyword evidence="1" id="KW-0479">Metal-binding</keyword>
<dbReference type="PANTHER" id="PTHR11905:SF159">
    <property type="entry name" value="ADAM METALLOPROTEASE"/>
    <property type="match status" value="1"/>
</dbReference>
<comment type="caution">
    <text evidence="1">Lacks conserved residue(s) required for the propagation of feature annotation.</text>
</comment>
<dbReference type="Pfam" id="PF01421">
    <property type="entry name" value="Reprolysin"/>
    <property type="match status" value="1"/>
</dbReference>
<accession>A0ABD3Y0X6</accession>
<gene>
    <name evidence="3" type="ORF">ACJMK2_004361</name>
</gene>
<dbReference type="InterPro" id="IPR024079">
    <property type="entry name" value="MetalloPept_cat_dom_sf"/>
</dbReference>
<reference evidence="3 4" key="1">
    <citation type="submission" date="2024-11" db="EMBL/GenBank/DDBJ databases">
        <title>Chromosome-level genome assembly of the freshwater bivalve Anodonta woodiana.</title>
        <authorList>
            <person name="Chen X."/>
        </authorList>
    </citation>
    <scope>NUCLEOTIDE SEQUENCE [LARGE SCALE GENOMIC DNA]</scope>
    <source>
        <strain evidence="3">MN2024</strain>
        <tissue evidence="3">Gills</tissue>
    </source>
</reference>
<keyword evidence="4" id="KW-1185">Reference proteome</keyword>
<comment type="caution">
    <text evidence="3">The sequence shown here is derived from an EMBL/GenBank/DDBJ whole genome shotgun (WGS) entry which is preliminary data.</text>
</comment>
<proteinExistence type="predicted"/>
<dbReference type="InterPro" id="IPR001590">
    <property type="entry name" value="Peptidase_M12B"/>
</dbReference>
<dbReference type="GO" id="GO:0046872">
    <property type="term" value="F:metal ion binding"/>
    <property type="evidence" value="ECO:0007669"/>
    <property type="project" value="UniProtKB-KW"/>
</dbReference>
<evidence type="ECO:0000259" key="2">
    <source>
        <dbReference type="PROSITE" id="PS50215"/>
    </source>
</evidence>
<feature type="binding site" evidence="1">
    <location>
        <position position="401"/>
    </location>
    <ligand>
        <name>Zn(2+)</name>
        <dbReference type="ChEBI" id="CHEBI:29105"/>
        <note>catalytic</note>
    </ligand>
</feature>
<feature type="non-terminal residue" evidence="3">
    <location>
        <position position="458"/>
    </location>
</feature>
<dbReference type="AlphaFoldDB" id="A0ABD3Y0X6"/>
<sequence>MYICILYRLYNDYVIRYSVRHLLITHSLSFYIDRLTEATGFDNVWVRDVTEEIQADKRGHGDQDLPDLLKFYLRRGLDTLTLNLIKNYEIDPNADIYVVQELKNGRSVLAKANDKEKEVVAYYQDIANMAFVTVRCASRSNHKCDRVINGNVRIGDCNYDLRPAVSDFPSDQTSDILSVIGKRYILLDYANVDEKDAANSRATNTEEDMYVRIQHFREKDQFRPLEATLPKNAADLQDKGIKEIMRRLRHNYYVKVAVLIDSGVYDLYASSIQSADSLRKSEKVRQKIRESYSHIINGEESHFPHKSSRVVINNGKKYINSHPYTGDIKQWVKKFGIHMVPEFDHAMLFTGYEMYKGSIDNTVISGVSPVAGVCDVDQKVSLVQAGHYSRSVLRATHELGHNLGAHHDGTEEAKDCSSDDGFIMSYRSLKFNGTTPYSRNPWIFSHCSVESFKKVLIT</sequence>
<dbReference type="EMBL" id="JBJQND010000001">
    <property type="protein sequence ID" value="KAL3892124.1"/>
    <property type="molecule type" value="Genomic_DNA"/>
</dbReference>
<dbReference type="Gene3D" id="3.40.390.10">
    <property type="entry name" value="Collagenase (Catalytic Domain)"/>
    <property type="match status" value="1"/>
</dbReference>
<feature type="domain" description="Peptidase M12B" evidence="2">
    <location>
        <begin position="252"/>
        <end position="458"/>
    </location>
</feature>